<proteinExistence type="predicted"/>
<reference evidence="1" key="1">
    <citation type="submission" date="2023-01" db="EMBL/GenBank/DDBJ databases">
        <authorList>
            <person name="Van Ghelder C."/>
            <person name="Rancurel C."/>
        </authorList>
    </citation>
    <scope>NUCLEOTIDE SEQUENCE</scope>
    <source>
        <strain evidence="1">CNCM I-4278</strain>
    </source>
</reference>
<keyword evidence="2" id="KW-1185">Reference proteome</keyword>
<comment type="caution">
    <text evidence="1">The sequence shown here is derived from an EMBL/GenBank/DDBJ whole genome shotgun (WGS) entry which is preliminary data.</text>
</comment>
<organism evidence="1 2">
    <name type="scientific">Periconia digitata</name>
    <dbReference type="NCBI Taxonomy" id="1303443"/>
    <lineage>
        <taxon>Eukaryota</taxon>
        <taxon>Fungi</taxon>
        <taxon>Dikarya</taxon>
        <taxon>Ascomycota</taxon>
        <taxon>Pezizomycotina</taxon>
        <taxon>Dothideomycetes</taxon>
        <taxon>Pleosporomycetidae</taxon>
        <taxon>Pleosporales</taxon>
        <taxon>Massarineae</taxon>
        <taxon>Periconiaceae</taxon>
        <taxon>Periconia</taxon>
    </lineage>
</organism>
<name>A0A9W4UDN9_9PLEO</name>
<gene>
    <name evidence="1" type="ORF">PDIGIT_LOCUS5854</name>
</gene>
<evidence type="ECO:0000313" key="2">
    <source>
        <dbReference type="Proteomes" id="UP001152607"/>
    </source>
</evidence>
<accession>A0A9W4UDN9</accession>
<dbReference type="AlphaFoldDB" id="A0A9W4UDN9"/>
<dbReference type="EMBL" id="CAOQHR010000003">
    <property type="protein sequence ID" value="CAI6332822.1"/>
    <property type="molecule type" value="Genomic_DNA"/>
</dbReference>
<protein>
    <submittedName>
        <fullName evidence="1">Uncharacterized protein</fullName>
    </submittedName>
</protein>
<dbReference type="Proteomes" id="UP001152607">
    <property type="component" value="Unassembled WGS sequence"/>
</dbReference>
<evidence type="ECO:0000313" key="1">
    <source>
        <dbReference type="EMBL" id="CAI6332822.1"/>
    </source>
</evidence>
<sequence>MEVSPLDTKMIAPGAACSLQEDTNVPRSCITTRRRWPNRDVNPLSTMMMKNVTITIVHILSDRT</sequence>